<comment type="caution">
    <text evidence="3">The sequence shown here is derived from an EMBL/GenBank/DDBJ whole genome shotgun (WGS) entry which is preliminary data.</text>
</comment>
<evidence type="ECO:0000313" key="4">
    <source>
        <dbReference type="Proteomes" id="UP000064249"/>
    </source>
</evidence>
<feature type="transmembrane region" description="Helical" evidence="1">
    <location>
        <begin position="199"/>
        <end position="221"/>
    </location>
</feature>
<protein>
    <submittedName>
        <fullName evidence="3">Putative membrane protein</fullName>
    </submittedName>
</protein>
<dbReference type="EMBL" id="LGFU01000005">
    <property type="protein sequence ID" value="KUK46855.1"/>
    <property type="molecule type" value="Genomic_DNA"/>
</dbReference>
<feature type="transmembrane region" description="Helical" evidence="1">
    <location>
        <begin position="269"/>
        <end position="293"/>
    </location>
</feature>
<evidence type="ECO:0000259" key="2">
    <source>
        <dbReference type="Pfam" id="PF10882"/>
    </source>
</evidence>
<evidence type="ECO:0000313" key="3">
    <source>
        <dbReference type="EMBL" id="KUK46855.1"/>
    </source>
</evidence>
<name>A0A117LH33_9CHLR</name>
<dbReference type="AlphaFoldDB" id="A0A117LH33"/>
<feature type="transmembrane region" description="Helical" evidence="1">
    <location>
        <begin position="241"/>
        <end position="262"/>
    </location>
</feature>
<feature type="transmembrane region" description="Helical" evidence="1">
    <location>
        <begin position="48"/>
        <end position="70"/>
    </location>
</feature>
<keyword evidence="1" id="KW-1133">Transmembrane helix</keyword>
<keyword evidence="1" id="KW-0812">Transmembrane</keyword>
<dbReference type="InterPro" id="IPR027783">
    <property type="entry name" value="Bacterial_PH-related"/>
</dbReference>
<dbReference type="Pfam" id="PF10882">
    <property type="entry name" value="bPH_5"/>
    <property type="match status" value="1"/>
</dbReference>
<organism evidence="3 4">
    <name type="scientific">Anaerolinea thermophila</name>
    <dbReference type="NCBI Taxonomy" id="167964"/>
    <lineage>
        <taxon>Bacteria</taxon>
        <taxon>Bacillati</taxon>
        <taxon>Chloroflexota</taxon>
        <taxon>Anaerolineae</taxon>
        <taxon>Anaerolineales</taxon>
        <taxon>Anaerolineaceae</taxon>
        <taxon>Anaerolinea</taxon>
    </lineage>
</organism>
<feature type="domain" description="Bacterial Pleckstrin homology" evidence="2">
    <location>
        <begin position="73"/>
        <end position="168"/>
    </location>
</feature>
<keyword evidence="1" id="KW-0472">Membrane</keyword>
<accession>A0A117LH33</accession>
<feature type="transmembrane region" description="Helical" evidence="1">
    <location>
        <begin position="18"/>
        <end position="36"/>
    </location>
</feature>
<sequence>MNDEQVFALPLKRTIKNILLLCLFLVGISMGCILVANTLENPGFRILLRIAAILILIPFLLLVMQMVRILRSKYRIDREGLTIQWGYQKMVIPIQEIEWIRPVDQMGYSIPLPTAAKLGIFTGKTYSPELGDILFFATQQQDAFLIGTTQEVIFLSPSDADAFQKGLQESVYLGSITPLERKSISVDSPFITIRTNLHLYLPIAFSFLLNLGLFVLVGFLANNRETIQVGTVLFESTSNLVVIPILALLLNILDGILIPFLYKNESLRPYAFLTSYSGLITTLLLSIAIVISIL</sequence>
<dbReference type="Proteomes" id="UP000064249">
    <property type="component" value="Unassembled WGS sequence"/>
</dbReference>
<evidence type="ECO:0000256" key="1">
    <source>
        <dbReference type="SAM" id="Phobius"/>
    </source>
</evidence>
<reference evidence="3 4" key="1">
    <citation type="journal article" date="2015" name="MBio">
        <title>Genome-Resolved Metagenomic Analysis Reveals Roles for Candidate Phyla and Other Microbial Community Members in Biogeochemical Transformations in Oil Reservoirs.</title>
        <authorList>
            <person name="Hu P."/>
            <person name="Tom L."/>
            <person name="Singh A."/>
            <person name="Thomas B.C."/>
            <person name="Baker B.J."/>
            <person name="Piceno Y.M."/>
            <person name="Andersen G.L."/>
            <person name="Banfield J.F."/>
        </authorList>
    </citation>
    <scope>NUCLEOTIDE SEQUENCE [LARGE SCALE GENOMIC DNA]</scope>
    <source>
        <strain evidence="3">46_16</strain>
    </source>
</reference>
<gene>
    <name evidence="3" type="ORF">XD73_0259</name>
</gene>
<proteinExistence type="predicted"/>